<dbReference type="GO" id="GO:0016747">
    <property type="term" value="F:acyltransferase activity, transferring groups other than amino-acyl groups"/>
    <property type="evidence" value="ECO:0007669"/>
    <property type="project" value="InterPro"/>
</dbReference>
<dbReference type="Pfam" id="PF13302">
    <property type="entry name" value="Acetyltransf_3"/>
    <property type="match status" value="1"/>
</dbReference>
<evidence type="ECO:0000313" key="2">
    <source>
        <dbReference type="EMBL" id="MCW0481156.1"/>
    </source>
</evidence>
<evidence type="ECO:0000313" key="3">
    <source>
        <dbReference type="Proteomes" id="UP001163821"/>
    </source>
</evidence>
<feature type="domain" description="N-acetyltransferase" evidence="1">
    <location>
        <begin position="11"/>
        <end position="171"/>
    </location>
</feature>
<evidence type="ECO:0000259" key="1">
    <source>
        <dbReference type="PROSITE" id="PS51186"/>
    </source>
</evidence>
<dbReference type="PANTHER" id="PTHR43415:SF3">
    <property type="entry name" value="GNAT-FAMILY ACETYLTRANSFERASE"/>
    <property type="match status" value="1"/>
</dbReference>
<gene>
    <name evidence="2" type="ORF">N2K84_00335</name>
</gene>
<protein>
    <submittedName>
        <fullName evidence="2">GNAT family N-acetyltransferase</fullName>
    </submittedName>
</protein>
<keyword evidence="3" id="KW-1185">Reference proteome</keyword>
<accession>A0AA42C731</accession>
<name>A0AA42C731_9BACT</name>
<dbReference type="InterPro" id="IPR016181">
    <property type="entry name" value="Acyl_CoA_acyltransferase"/>
</dbReference>
<reference evidence="2" key="1">
    <citation type="submission" date="2022-10" db="EMBL/GenBank/DDBJ databases">
        <title>Gaoshiqiia sediminis gen. nov., sp. nov., isolated from coastal sediment.</title>
        <authorList>
            <person name="Yu W.X."/>
            <person name="Mu D.S."/>
            <person name="Du J.Z."/>
            <person name="Liang Y.Q."/>
        </authorList>
    </citation>
    <scope>NUCLEOTIDE SEQUENCE</scope>
    <source>
        <strain evidence="2">A06</strain>
    </source>
</reference>
<dbReference type="AlphaFoldDB" id="A0AA42C731"/>
<dbReference type="SUPFAM" id="SSF55729">
    <property type="entry name" value="Acyl-CoA N-acyltransferases (Nat)"/>
    <property type="match status" value="1"/>
</dbReference>
<sequence length="175" mass="19952">MNTASLTYGQVRFRPLEPEDLEVLYLWENDPAIWKVSNTLAPFSRFILKQYIQESHRDIFEAKQLRLIIENRAGKAVGAIDLFDFEPFHQRAGLGILIYDPADRGKGLATDSLQLMIRYAGETLGLHQLYANIAADNPGSVQLFEKAGFQLSGTKTDWLKTPDGWMDEMIYQKIL</sequence>
<dbReference type="PANTHER" id="PTHR43415">
    <property type="entry name" value="SPERMIDINE N(1)-ACETYLTRANSFERASE"/>
    <property type="match status" value="1"/>
</dbReference>
<dbReference type="PROSITE" id="PS51186">
    <property type="entry name" value="GNAT"/>
    <property type="match status" value="1"/>
</dbReference>
<dbReference type="Proteomes" id="UP001163821">
    <property type="component" value="Unassembled WGS sequence"/>
</dbReference>
<dbReference type="EMBL" id="JAPAAF010000001">
    <property type="protein sequence ID" value="MCW0481156.1"/>
    <property type="molecule type" value="Genomic_DNA"/>
</dbReference>
<proteinExistence type="predicted"/>
<dbReference type="CDD" id="cd04301">
    <property type="entry name" value="NAT_SF"/>
    <property type="match status" value="1"/>
</dbReference>
<organism evidence="2 3">
    <name type="scientific">Gaoshiqia sediminis</name>
    <dbReference type="NCBI Taxonomy" id="2986998"/>
    <lineage>
        <taxon>Bacteria</taxon>
        <taxon>Pseudomonadati</taxon>
        <taxon>Bacteroidota</taxon>
        <taxon>Bacteroidia</taxon>
        <taxon>Marinilabiliales</taxon>
        <taxon>Prolixibacteraceae</taxon>
        <taxon>Gaoshiqia</taxon>
    </lineage>
</organism>
<comment type="caution">
    <text evidence="2">The sequence shown here is derived from an EMBL/GenBank/DDBJ whole genome shotgun (WGS) entry which is preliminary data.</text>
</comment>
<dbReference type="RefSeq" id="WP_282589761.1">
    <property type="nucleotide sequence ID" value="NZ_JAPAAF010000001.1"/>
</dbReference>
<dbReference type="Gene3D" id="3.40.630.30">
    <property type="match status" value="1"/>
</dbReference>
<dbReference type="InterPro" id="IPR000182">
    <property type="entry name" value="GNAT_dom"/>
</dbReference>